<accession>A0A1G4PDL4</accession>
<keyword evidence="3" id="KW-1185">Reference proteome</keyword>
<dbReference type="EMBL" id="FMTP01000001">
    <property type="protein sequence ID" value="SCW30387.1"/>
    <property type="molecule type" value="Genomic_DNA"/>
</dbReference>
<feature type="domain" description="DUF2087" evidence="1">
    <location>
        <begin position="90"/>
        <end position="160"/>
    </location>
</feature>
<sequence length="183" mass="20836">MSRLTLAFEAPDISALARTLHQGIAALDRPPGHVELLNLLARGAGYRNFQHLRADAQARGRLSAAPAEPPAPADHTRCEKALRLFDPQGRLVRWPKKRNQQILCLWLLWSRLPSGEVFNERRMNELLNAEHLFGDYALLRREMVEFGLFRRTPDGSEYSRIEREPPPDMAKLAALLRQRRAAG</sequence>
<reference evidence="3" key="1">
    <citation type="submission" date="2016-10" db="EMBL/GenBank/DDBJ databases">
        <authorList>
            <person name="Varghese N."/>
            <person name="Submissions S."/>
        </authorList>
    </citation>
    <scope>NUCLEOTIDE SEQUENCE [LARGE SCALE GENOMIC DNA]</scope>
    <source>
        <strain evidence="3">CGMCC 1.1761</strain>
    </source>
</reference>
<evidence type="ECO:0000313" key="3">
    <source>
        <dbReference type="Proteomes" id="UP000198889"/>
    </source>
</evidence>
<protein>
    <recommendedName>
        <fullName evidence="1">DUF2087 domain-containing protein</fullName>
    </recommendedName>
</protein>
<organism evidence="2 3">
    <name type="scientific">Ancylobacter rudongensis</name>
    <dbReference type="NCBI Taxonomy" id="177413"/>
    <lineage>
        <taxon>Bacteria</taxon>
        <taxon>Pseudomonadati</taxon>
        <taxon>Pseudomonadota</taxon>
        <taxon>Alphaproteobacteria</taxon>
        <taxon>Hyphomicrobiales</taxon>
        <taxon>Xanthobacteraceae</taxon>
        <taxon>Ancylobacter</taxon>
    </lineage>
</organism>
<dbReference type="AlphaFoldDB" id="A0A1G4PDL4"/>
<evidence type="ECO:0000313" key="2">
    <source>
        <dbReference type="EMBL" id="SCW30387.1"/>
    </source>
</evidence>
<dbReference type="Proteomes" id="UP000198889">
    <property type="component" value="Unassembled WGS sequence"/>
</dbReference>
<dbReference type="InterPro" id="IPR018656">
    <property type="entry name" value="DUF2087"/>
</dbReference>
<gene>
    <name evidence="2" type="ORF">SAMN05660859_0493</name>
</gene>
<dbReference type="Pfam" id="PF09860">
    <property type="entry name" value="DUF2087"/>
    <property type="match status" value="1"/>
</dbReference>
<dbReference type="STRING" id="177413.SAMN05660859_0493"/>
<proteinExistence type="predicted"/>
<dbReference type="RefSeq" id="WP_091435822.1">
    <property type="nucleotide sequence ID" value="NZ_FMTP01000001.1"/>
</dbReference>
<name>A0A1G4PDL4_9HYPH</name>
<evidence type="ECO:0000259" key="1">
    <source>
        <dbReference type="Pfam" id="PF09860"/>
    </source>
</evidence>